<feature type="binding site" evidence="4">
    <location>
        <position position="77"/>
    </location>
    <ligand>
        <name>Cu cation</name>
        <dbReference type="ChEBI" id="CHEBI:23378"/>
    </ligand>
</feature>
<evidence type="ECO:0000256" key="2">
    <source>
        <dbReference type="ARBA" id="ARBA00010996"/>
    </source>
</evidence>
<keyword evidence="6" id="KW-1133">Transmembrane helix</keyword>
<dbReference type="InterPro" id="IPR013766">
    <property type="entry name" value="Thioredoxin_domain"/>
</dbReference>
<dbReference type="Proteomes" id="UP000623542">
    <property type="component" value="Unassembled WGS sequence"/>
</dbReference>
<evidence type="ECO:0000256" key="5">
    <source>
        <dbReference type="PIRSR" id="PIRSR603782-2"/>
    </source>
</evidence>
<dbReference type="Gene3D" id="3.40.30.10">
    <property type="entry name" value="Glutaredoxin"/>
    <property type="match status" value="1"/>
</dbReference>
<feature type="domain" description="Thioredoxin" evidence="7">
    <location>
        <begin position="39"/>
        <end position="203"/>
    </location>
</feature>
<dbReference type="SUPFAM" id="SSF52833">
    <property type="entry name" value="Thioredoxin-like"/>
    <property type="match status" value="1"/>
</dbReference>
<dbReference type="CDD" id="cd02968">
    <property type="entry name" value="SCO"/>
    <property type="match status" value="1"/>
</dbReference>
<feature type="transmembrane region" description="Helical" evidence="6">
    <location>
        <begin position="6"/>
        <end position="22"/>
    </location>
</feature>
<feature type="disulfide bond" description="Redox-active" evidence="5">
    <location>
        <begin position="77"/>
        <end position="81"/>
    </location>
</feature>
<organism evidence="8 9">
    <name type="scientific">Elachura formosa</name>
    <name type="common">spotted wren-babbler</name>
    <dbReference type="NCBI Taxonomy" id="1463973"/>
    <lineage>
        <taxon>Eukaryota</taxon>
        <taxon>Metazoa</taxon>
        <taxon>Chordata</taxon>
        <taxon>Craniata</taxon>
        <taxon>Vertebrata</taxon>
        <taxon>Euteleostomi</taxon>
        <taxon>Archelosauria</taxon>
        <taxon>Archosauria</taxon>
        <taxon>Dinosauria</taxon>
        <taxon>Saurischia</taxon>
        <taxon>Theropoda</taxon>
        <taxon>Coelurosauria</taxon>
        <taxon>Aves</taxon>
        <taxon>Neognathae</taxon>
        <taxon>Neoaves</taxon>
        <taxon>Telluraves</taxon>
        <taxon>Australaves</taxon>
        <taxon>Passeriformes</taxon>
        <taxon>Elachuridae</taxon>
        <taxon>Elachura</taxon>
    </lineage>
</organism>
<dbReference type="Pfam" id="PF02630">
    <property type="entry name" value="SCO1-SenC"/>
    <property type="match status" value="1"/>
</dbReference>
<keyword evidence="4" id="KW-0479">Metal-binding</keyword>
<sequence length="210" mass="23830">LRQRLAVASAAAAVATAGWLYLRHEKERERRQRHARQLRALALSQGDFELRDTAGNPRRKADFLGTWVLLYFGFTHCPDVCPEQLEKLSRALELLERDAALPPLQPLFVTVDPERDDAAALARYLRDFHPRLLGLTGSPERVREAAAAFRVYVSAGPRDADGDYVVDHSVVTFLLDPDGFFRDCYNRSSTAEEVARSVRRHMENYEPLLP</sequence>
<proteinExistence type="inferred from homology"/>
<keyword evidence="5" id="KW-1015">Disulfide bond</keyword>
<accession>A0A851UVW2</accession>
<keyword evidence="6" id="KW-0812">Transmembrane</keyword>
<dbReference type="PROSITE" id="PS51352">
    <property type="entry name" value="THIOREDOXIN_2"/>
    <property type="match status" value="1"/>
</dbReference>
<keyword evidence="9" id="KW-1185">Reference proteome</keyword>
<name>A0A851UVW2_9PASS</name>
<evidence type="ECO:0000259" key="7">
    <source>
        <dbReference type="PROSITE" id="PS51352"/>
    </source>
</evidence>
<comment type="similarity">
    <text evidence="2">Belongs to the SCO1/2 family.</text>
</comment>
<evidence type="ECO:0000256" key="4">
    <source>
        <dbReference type="PIRSR" id="PIRSR603782-1"/>
    </source>
</evidence>
<dbReference type="GO" id="GO:0033617">
    <property type="term" value="P:mitochondrial respiratory chain complex IV assembly"/>
    <property type="evidence" value="ECO:0007669"/>
    <property type="project" value="TreeGrafter"/>
</dbReference>
<protein>
    <submittedName>
        <fullName evidence="8">SCO2 protein</fullName>
    </submittedName>
</protein>
<comment type="caution">
    <text evidence="8">The sequence shown here is derived from an EMBL/GenBank/DDBJ whole genome shotgun (WGS) entry which is preliminary data.</text>
</comment>
<comment type="subcellular location">
    <subcellularLocation>
        <location evidence="1">Mitochondrion inner membrane</location>
        <topology evidence="1">Single-pass membrane protein</topology>
    </subcellularLocation>
</comment>
<evidence type="ECO:0000313" key="8">
    <source>
        <dbReference type="EMBL" id="NXD31999.1"/>
    </source>
</evidence>
<dbReference type="EMBL" id="WBNG01003053">
    <property type="protein sequence ID" value="NXD31999.1"/>
    <property type="molecule type" value="Genomic_DNA"/>
</dbReference>
<feature type="binding site" evidence="4">
    <location>
        <position position="168"/>
    </location>
    <ligand>
        <name>Cu cation</name>
        <dbReference type="ChEBI" id="CHEBI:23378"/>
    </ligand>
</feature>
<keyword evidence="3 4" id="KW-0186">Copper</keyword>
<evidence type="ECO:0000256" key="6">
    <source>
        <dbReference type="SAM" id="Phobius"/>
    </source>
</evidence>
<feature type="non-terminal residue" evidence="8">
    <location>
        <position position="1"/>
    </location>
</feature>
<dbReference type="OrthoDB" id="76676at2759"/>
<dbReference type="PANTHER" id="PTHR12151">
    <property type="entry name" value="ELECTRON TRANSPORT PROTIN SCO1/SENC FAMILY MEMBER"/>
    <property type="match status" value="1"/>
</dbReference>
<dbReference type="GO" id="GO:0005743">
    <property type="term" value="C:mitochondrial inner membrane"/>
    <property type="evidence" value="ECO:0007669"/>
    <property type="project" value="UniProtKB-SubCell"/>
</dbReference>
<evidence type="ECO:0000313" key="9">
    <source>
        <dbReference type="Proteomes" id="UP000623542"/>
    </source>
</evidence>
<feature type="binding site" evidence="4">
    <location>
        <position position="81"/>
    </location>
    <ligand>
        <name>Cu cation</name>
        <dbReference type="ChEBI" id="CHEBI:23378"/>
    </ligand>
</feature>
<dbReference type="FunFam" id="3.40.30.10:FF:000013">
    <property type="entry name" value="Blast:Protein SCO1 homolog, mitochondrial"/>
    <property type="match status" value="1"/>
</dbReference>
<dbReference type="AlphaFoldDB" id="A0A851UVW2"/>
<evidence type="ECO:0000256" key="3">
    <source>
        <dbReference type="ARBA" id="ARBA00023008"/>
    </source>
</evidence>
<gene>
    <name evidence="8" type="primary">Sco2_0</name>
    <name evidence="8" type="ORF">ELAFOR_R14456</name>
</gene>
<dbReference type="PANTHER" id="PTHR12151:SF2">
    <property type="entry name" value="PROTEIN SCO2 HOMOLOG, MITOCHONDRIAL"/>
    <property type="match status" value="1"/>
</dbReference>
<keyword evidence="6" id="KW-0472">Membrane</keyword>
<feature type="non-terminal residue" evidence="8">
    <location>
        <position position="210"/>
    </location>
</feature>
<evidence type="ECO:0000256" key="1">
    <source>
        <dbReference type="ARBA" id="ARBA00004434"/>
    </source>
</evidence>
<dbReference type="InterPro" id="IPR003782">
    <property type="entry name" value="SCO1/SenC"/>
</dbReference>
<dbReference type="InterPro" id="IPR036249">
    <property type="entry name" value="Thioredoxin-like_sf"/>
</dbReference>
<dbReference type="GO" id="GO:0046872">
    <property type="term" value="F:metal ion binding"/>
    <property type="evidence" value="ECO:0007669"/>
    <property type="project" value="UniProtKB-KW"/>
</dbReference>
<reference evidence="8" key="1">
    <citation type="submission" date="2019-09" db="EMBL/GenBank/DDBJ databases">
        <title>Bird 10,000 Genomes (B10K) Project - Family phase.</title>
        <authorList>
            <person name="Zhang G."/>
        </authorList>
    </citation>
    <scope>NUCLEOTIDE SEQUENCE</scope>
    <source>
        <strain evidence="8">B10K-IZCAS-20218</strain>
        <tissue evidence="8">Blood</tissue>
    </source>
</reference>